<keyword evidence="1" id="KW-0472">Membrane</keyword>
<dbReference type="PANTHER" id="PTHR35797">
    <property type="entry name" value="PROTEASE-RELATED"/>
    <property type="match status" value="1"/>
</dbReference>
<gene>
    <name evidence="3" type="ORF">NWFMUON74_38180</name>
</gene>
<evidence type="ECO:0000313" key="3">
    <source>
        <dbReference type="EMBL" id="BCK56046.1"/>
    </source>
</evidence>
<reference evidence="3 4" key="1">
    <citation type="submission" date="2020-08" db="EMBL/GenBank/DDBJ databases">
        <title>Genome Sequencing of Nocardia wallacei strain FMUON74 and assembly.</title>
        <authorList>
            <person name="Toyokawa M."/>
            <person name="Uesaka K."/>
        </authorList>
    </citation>
    <scope>NUCLEOTIDE SEQUENCE [LARGE SCALE GENOMIC DNA]</scope>
    <source>
        <strain evidence="3 4">FMUON74</strain>
    </source>
</reference>
<dbReference type="EMBL" id="AP023396">
    <property type="protein sequence ID" value="BCK56046.1"/>
    <property type="molecule type" value="Genomic_DNA"/>
</dbReference>
<protein>
    <submittedName>
        <fullName evidence="3">CAAX amino protease</fullName>
    </submittedName>
</protein>
<dbReference type="GeneID" id="80348329"/>
<name>A0A7G1KN48_9NOCA</name>
<evidence type="ECO:0000313" key="4">
    <source>
        <dbReference type="Proteomes" id="UP000516173"/>
    </source>
</evidence>
<evidence type="ECO:0000256" key="1">
    <source>
        <dbReference type="SAM" id="Phobius"/>
    </source>
</evidence>
<dbReference type="AlphaFoldDB" id="A0A7G1KN48"/>
<accession>A0A7G1KN48</accession>
<keyword evidence="3" id="KW-0645">Protease</keyword>
<dbReference type="InterPro" id="IPR003675">
    <property type="entry name" value="Rce1/LyrA-like_dom"/>
</dbReference>
<feature type="domain" description="CAAX prenyl protease 2/Lysostaphin resistance protein A-like" evidence="2">
    <location>
        <begin position="137"/>
        <end position="239"/>
    </location>
</feature>
<proteinExistence type="predicted"/>
<dbReference type="Proteomes" id="UP000516173">
    <property type="component" value="Chromosome"/>
</dbReference>
<feature type="transmembrane region" description="Helical" evidence="1">
    <location>
        <begin position="167"/>
        <end position="190"/>
    </location>
</feature>
<feature type="transmembrane region" description="Helical" evidence="1">
    <location>
        <begin position="54"/>
        <end position="71"/>
    </location>
</feature>
<organism evidence="3 4">
    <name type="scientific">Nocardia wallacei</name>
    <dbReference type="NCBI Taxonomy" id="480035"/>
    <lineage>
        <taxon>Bacteria</taxon>
        <taxon>Bacillati</taxon>
        <taxon>Actinomycetota</taxon>
        <taxon>Actinomycetes</taxon>
        <taxon>Mycobacteriales</taxon>
        <taxon>Nocardiaceae</taxon>
        <taxon>Nocardia</taxon>
    </lineage>
</organism>
<dbReference type="RefSeq" id="WP_187683196.1">
    <property type="nucleotide sequence ID" value="NZ_AP023396.1"/>
</dbReference>
<feature type="transmembrane region" description="Helical" evidence="1">
    <location>
        <begin position="20"/>
        <end position="42"/>
    </location>
</feature>
<evidence type="ECO:0000259" key="2">
    <source>
        <dbReference type="Pfam" id="PF02517"/>
    </source>
</evidence>
<dbReference type="Pfam" id="PF02517">
    <property type="entry name" value="Rce1-like"/>
    <property type="match status" value="1"/>
</dbReference>
<keyword evidence="3" id="KW-0378">Hydrolase</keyword>
<feature type="transmembrane region" description="Helical" evidence="1">
    <location>
        <begin position="91"/>
        <end position="112"/>
    </location>
</feature>
<dbReference type="KEGG" id="nwl:NWFMUON74_38180"/>
<keyword evidence="1" id="KW-1133">Transmembrane helix</keyword>
<dbReference type="GO" id="GO:0004175">
    <property type="term" value="F:endopeptidase activity"/>
    <property type="evidence" value="ECO:0007669"/>
    <property type="project" value="UniProtKB-ARBA"/>
</dbReference>
<feature type="transmembrane region" description="Helical" evidence="1">
    <location>
        <begin position="124"/>
        <end position="146"/>
    </location>
</feature>
<dbReference type="GO" id="GO:0080120">
    <property type="term" value="P:CAAX-box protein maturation"/>
    <property type="evidence" value="ECO:0007669"/>
    <property type="project" value="UniProtKB-ARBA"/>
</dbReference>
<dbReference type="PANTHER" id="PTHR35797:SF1">
    <property type="entry name" value="PROTEASE"/>
    <property type="match status" value="1"/>
</dbReference>
<dbReference type="InterPro" id="IPR042150">
    <property type="entry name" value="MmRce1-like"/>
</dbReference>
<keyword evidence="4" id="KW-1185">Reference proteome</keyword>
<sequence length="282" mass="29156">MNAAGQLVASARAGVRRRLVCYFALACGLSWLWLVPLMVSGAVVHPGDGRPSHFPALIGPAVAAVVTAAVFDGRAGVGELLRRVIRLRVPLRWWAVALSPVAILAAVLLTGVAMGGSMPATADLAVMSGLPAGWGVLGVVSMVLVVNGFGEETGWRGFALPVAQGRFGPLSSTMIVAGGWAVWHLPLFAVVESFRDFGNATLVGWLLGLFCGAVFSTWLFNRSGGSVAIVPVWHGAYNVASATRAAEGLVAAMVTTVVIVAALALVGAEIRAITRHTVSVLA</sequence>
<dbReference type="GO" id="GO:0006508">
    <property type="term" value="P:proteolysis"/>
    <property type="evidence" value="ECO:0007669"/>
    <property type="project" value="UniProtKB-KW"/>
</dbReference>
<feature type="transmembrane region" description="Helical" evidence="1">
    <location>
        <begin position="202"/>
        <end position="220"/>
    </location>
</feature>
<feature type="transmembrane region" description="Helical" evidence="1">
    <location>
        <begin position="249"/>
        <end position="268"/>
    </location>
</feature>
<keyword evidence="1" id="KW-0812">Transmembrane</keyword>